<feature type="compositionally biased region" description="Acidic residues" evidence="1">
    <location>
        <begin position="455"/>
        <end position="474"/>
    </location>
</feature>
<sequence>MSQPEEGAHVIPVTVQNAPAGVRAIAPLPRRGSQAGSQARSTWADLVRWDGKYRPLDGDTYKDLPEVKELKELVKKSFFVPAWLANLESSQYEPYISHTDLLSYVAADLSNDVSGREYTKVAIESDEQLSRNVAGCLPMIMHVLHHTSNLEFSNETLGAVEADRRHLMDGLGSLVWDLQSGGRLAYRAERQLQIPHPSTGRHVRPDSCAFIPIPKHIAGAAPPAARSSLLCLMAESNQPNYGYLLHWVTEFKRLGQAENSRHQVVEGLVSALYQRRAFGFPNHFVFGTAYHSRTTLEVLAATWVPSESDNPGACSMQEPNAEGTDPAVGQVNAPSGSGSRGVDTAGGESKAKEGADKMTIEEIKKHNKIVVYAIAEFSMTNISHLLQLYLLMRYTRKIAEDYRDDIEKNSSTRIRQLLKHSDDIYKWAPPPPPASDRGSKRRKTESEPDSRLPDVDEEEHEEVDEDSMSVDQDDSSGSISDPQELDSLGDPGPTYRIAGDGTSYIDSIFMC</sequence>
<dbReference type="AlphaFoldDB" id="A0A8H3HZS1"/>
<feature type="region of interest" description="Disordered" evidence="1">
    <location>
        <begin position="309"/>
        <end position="353"/>
    </location>
</feature>
<gene>
    <name evidence="2" type="ORF">RDB_LOCUS174495</name>
</gene>
<protein>
    <submittedName>
        <fullName evidence="2">Uncharacterized protein</fullName>
    </submittedName>
</protein>
<evidence type="ECO:0000313" key="2">
    <source>
        <dbReference type="EMBL" id="CAE7225555.1"/>
    </source>
</evidence>
<reference evidence="2" key="1">
    <citation type="submission" date="2021-01" db="EMBL/GenBank/DDBJ databases">
        <authorList>
            <person name="Kaushik A."/>
        </authorList>
    </citation>
    <scope>NUCLEOTIDE SEQUENCE</scope>
    <source>
        <strain evidence="2">AG5</strain>
    </source>
</reference>
<dbReference type="EMBL" id="CAJNJQ010006279">
    <property type="protein sequence ID" value="CAE7225555.1"/>
    <property type="molecule type" value="Genomic_DNA"/>
</dbReference>
<feature type="compositionally biased region" description="Basic and acidic residues" evidence="1">
    <location>
        <begin position="444"/>
        <end position="454"/>
    </location>
</feature>
<evidence type="ECO:0000256" key="1">
    <source>
        <dbReference type="SAM" id="MobiDB-lite"/>
    </source>
</evidence>
<evidence type="ECO:0000313" key="3">
    <source>
        <dbReference type="Proteomes" id="UP000663827"/>
    </source>
</evidence>
<proteinExistence type="predicted"/>
<organism evidence="2 3">
    <name type="scientific">Rhizoctonia solani</name>
    <dbReference type="NCBI Taxonomy" id="456999"/>
    <lineage>
        <taxon>Eukaryota</taxon>
        <taxon>Fungi</taxon>
        <taxon>Dikarya</taxon>
        <taxon>Basidiomycota</taxon>
        <taxon>Agaricomycotina</taxon>
        <taxon>Agaricomycetes</taxon>
        <taxon>Cantharellales</taxon>
        <taxon>Ceratobasidiaceae</taxon>
        <taxon>Rhizoctonia</taxon>
    </lineage>
</organism>
<name>A0A8H3HZS1_9AGAM</name>
<dbReference type="Proteomes" id="UP000663827">
    <property type="component" value="Unassembled WGS sequence"/>
</dbReference>
<accession>A0A8H3HZS1</accession>
<feature type="region of interest" description="Disordered" evidence="1">
    <location>
        <begin position="422"/>
        <end position="501"/>
    </location>
</feature>
<comment type="caution">
    <text evidence="2">The sequence shown here is derived from an EMBL/GenBank/DDBJ whole genome shotgun (WGS) entry which is preliminary data.</text>
</comment>